<gene>
    <name evidence="1" type="ORF">HPB50_002447</name>
</gene>
<accession>A0ACB7RWH1</accession>
<reference evidence="1" key="1">
    <citation type="submission" date="2020-05" db="EMBL/GenBank/DDBJ databases">
        <title>Large-scale comparative analyses of tick genomes elucidate their genetic diversity and vector capacities.</title>
        <authorList>
            <person name="Jia N."/>
            <person name="Wang J."/>
            <person name="Shi W."/>
            <person name="Du L."/>
            <person name="Sun Y."/>
            <person name="Zhan W."/>
            <person name="Jiang J."/>
            <person name="Wang Q."/>
            <person name="Zhang B."/>
            <person name="Ji P."/>
            <person name="Sakyi L.B."/>
            <person name="Cui X."/>
            <person name="Yuan T."/>
            <person name="Jiang B."/>
            <person name="Yang W."/>
            <person name="Lam T.T.-Y."/>
            <person name="Chang Q."/>
            <person name="Ding S."/>
            <person name="Wang X."/>
            <person name="Zhu J."/>
            <person name="Ruan X."/>
            <person name="Zhao L."/>
            <person name="Wei J."/>
            <person name="Que T."/>
            <person name="Du C."/>
            <person name="Cheng J."/>
            <person name="Dai P."/>
            <person name="Han X."/>
            <person name="Huang E."/>
            <person name="Gao Y."/>
            <person name="Liu J."/>
            <person name="Shao H."/>
            <person name="Ye R."/>
            <person name="Li L."/>
            <person name="Wei W."/>
            <person name="Wang X."/>
            <person name="Wang C."/>
            <person name="Yang T."/>
            <person name="Huo Q."/>
            <person name="Li W."/>
            <person name="Guo W."/>
            <person name="Chen H."/>
            <person name="Zhou L."/>
            <person name="Ni X."/>
            <person name="Tian J."/>
            <person name="Zhou Y."/>
            <person name="Sheng Y."/>
            <person name="Liu T."/>
            <person name="Pan Y."/>
            <person name="Xia L."/>
            <person name="Li J."/>
            <person name="Zhao F."/>
            <person name="Cao W."/>
        </authorList>
    </citation>
    <scope>NUCLEOTIDE SEQUENCE</scope>
    <source>
        <strain evidence="1">Hyas-2018</strain>
    </source>
</reference>
<comment type="caution">
    <text evidence="1">The sequence shown here is derived from an EMBL/GenBank/DDBJ whole genome shotgun (WGS) entry which is preliminary data.</text>
</comment>
<name>A0ACB7RWH1_HYAAI</name>
<dbReference type="Proteomes" id="UP000821845">
    <property type="component" value="Chromosome 7"/>
</dbReference>
<keyword evidence="2" id="KW-1185">Reference proteome</keyword>
<dbReference type="EMBL" id="CM023487">
    <property type="protein sequence ID" value="KAH6925237.1"/>
    <property type="molecule type" value="Genomic_DNA"/>
</dbReference>
<protein>
    <submittedName>
        <fullName evidence="1">Uncharacterized protein</fullName>
    </submittedName>
</protein>
<evidence type="ECO:0000313" key="1">
    <source>
        <dbReference type="EMBL" id="KAH6925237.1"/>
    </source>
</evidence>
<proteinExistence type="predicted"/>
<evidence type="ECO:0000313" key="2">
    <source>
        <dbReference type="Proteomes" id="UP000821845"/>
    </source>
</evidence>
<sequence length="202" mass="21911">MSSRELDIVLFGATGVTGVYVVEELHRSSEGLRWGVAGRNADKLRRTLREAAANLGLDEEGALDHVPVIVADVADEESLLRMAKRTRLVLNTVGPGTYIPTLSSVDVTLPPLWSADPALWFIQVESQFAARCITKYHYVVSGLSPSIASEIRDLLLSPPADKLQEMKSEISRLVDSVAALQTASTSQCFTGAPKACRTSPCW</sequence>
<organism evidence="1 2">
    <name type="scientific">Hyalomma asiaticum</name>
    <name type="common">Tick</name>
    <dbReference type="NCBI Taxonomy" id="266040"/>
    <lineage>
        <taxon>Eukaryota</taxon>
        <taxon>Metazoa</taxon>
        <taxon>Ecdysozoa</taxon>
        <taxon>Arthropoda</taxon>
        <taxon>Chelicerata</taxon>
        <taxon>Arachnida</taxon>
        <taxon>Acari</taxon>
        <taxon>Parasitiformes</taxon>
        <taxon>Ixodida</taxon>
        <taxon>Ixodoidea</taxon>
        <taxon>Ixodidae</taxon>
        <taxon>Hyalomminae</taxon>
        <taxon>Hyalomma</taxon>
    </lineage>
</organism>